<dbReference type="Proteomes" id="UP000607397">
    <property type="component" value="Unassembled WGS sequence"/>
</dbReference>
<dbReference type="AlphaFoldDB" id="A0A8K2A8H0"/>
<comment type="caution">
    <text evidence="1">The sequence shown here is derived from an EMBL/GenBank/DDBJ whole genome shotgun (WGS) entry which is preliminary data.</text>
</comment>
<evidence type="ECO:0000313" key="2">
    <source>
        <dbReference type="Proteomes" id="UP000607397"/>
    </source>
</evidence>
<dbReference type="EMBL" id="WVIC01000038">
    <property type="protein sequence ID" value="NCJ08016.1"/>
    <property type="molecule type" value="Genomic_DNA"/>
</dbReference>
<dbReference type="RefSeq" id="WP_161826494.1">
    <property type="nucleotide sequence ID" value="NZ_WVIC01000038.1"/>
</dbReference>
<accession>A0A8K2A8H0</accession>
<dbReference type="NCBIfam" id="TIGR03984">
    <property type="entry name" value="CRISPR-associated protein Csx19"/>
    <property type="match status" value="1"/>
</dbReference>
<proteinExistence type="predicted"/>
<evidence type="ECO:0000313" key="1">
    <source>
        <dbReference type="EMBL" id="NCJ08016.1"/>
    </source>
</evidence>
<reference evidence="1" key="1">
    <citation type="submission" date="2019-12" db="EMBL/GenBank/DDBJ databases">
        <title>High-Quality draft genome sequences of three cyanobacteria isolated from the limestone walls of the Old Cathedral of Coimbra.</title>
        <authorList>
            <person name="Tiago I."/>
            <person name="Soares F."/>
            <person name="Portugal A."/>
        </authorList>
    </citation>
    <scope>NUCLEOTIDE SEQUENCE [LARGE SCALE GENOMIC DNA]</scope>
    <source>
        <strain evidence="1">C</strain>
    </source>
</reference>
<sequence>MTQLYGRRSLSISLTEALRQTATQLKGGTALLYTPNQCQLAQVTEAGHLNDAVAGDIDLSAVFEARIFNPDYELRWLHQHRGQGVAVLLAEQPLPETCFDQDLETLEAFETISQQYLLWGKGTETTPSPGWGQLADARIGTLAVPVAGVTQERRVVLKTREYLKTVDPYGNVAVVEERLLKLGVRA</sequence>
<keyword evidence="2" id="KW-1185">Reference proteome</keyword>
<name>A0A8K2A8H0_9CYAN</name>
<gene>
    <name evidence="1" type="ORF">GS597_16180</name>
</gene>
<dbReference type="InterPro" id="IPR023815">
    <property type="entry name" value="CRISPR-assoc_Csx19"/>
</dbReference>
<organism evidence="1 2">
    <name type="scientific">Petrachloros mirabilis ULC683</name>
    <dbReference type="NCBI Taxonomy" id="2781853"/>
    <lineage>
        <taxon>Bacteria</taxon>
        <taxon>Bacillati</taxon>
        <taxon>Cyanobacteriota</taxon>
        <taxon>Cyanophyceae</taxon>
        <taxon>Synechococcales</taxon>
        <taxon>Petrachlorosaceae</taxon>
        <taxon>Petrachloros</taxon>
        <taxon>Petrachloros mirabilis</taxon>
    </lineage>
</organism>
<protein>
    <submittedName>
        <fullName evidence="1">TIGR03984 family CRISPR-associated protein</fullName>
    </submittedName>
</protein>